<evidence type="ECO:0000313" key="1">
    <source>
        <dbReference type="EMBL" id="AHL18989.1"/>
    </source>
</evidence>
<dbReference type="EMBL" id="KJ094028">
    <property type="protein sequence ID" value="AHL18989.1"/>
    <property type="molecule type" value="Genomic_DNA"/>
</dbReference>
<accession>A0A059T6G9</accession>
<reference evidence="1" key="1">
    <citation type="journal article" date="2014" name="Appl. Environ. Microbiol.">
        <title>Comparative genomic and morphological analysis of Listeria phages isolated from farm environments.</title>
        <authorList>
            <person name="Denes T."/>
            <person name="Vongkamjan K."/>
            <person name="Ackermann H.W."/>
            <person name="Moreno Switt A.I."/>
            <person name="Wiedmann M."/>
            <person name="den Bakker H.C."/>
        </authorList>
    </citation>
    <scope>NUCLEOTIDE SEQUENCE</scope>
</reference>
<sequence>MNFNENQTLAVQYYIAYLRSGSITESHVCSSIHKRIEREAYQKFQSTIGELSSQESTEVFKFLTSTWELIGGFSNNGKTN</sequence>
<name>A0A059T6G9_9CAUD</name>
<proteinExistence type="predicted"/>
<protein>
    <submittedName>
        <fullName evidence="1">Uncharacterized protein</fullName>
    </submittedName>
</protein>
<organism evidence="1">
    <name type="scientific">Listeria phage LP-083-1</name>
    <dbReference type="NCBI Taxonomy" id="1458854"/>
    <lineage>
        <taxon>Viruses</taxon>
        <taxon>Duplodnaviria</taxon>
        <taxon>Heunggongvirae</taxon>
        <taxon>Uroviricota</taxon>
        <taxon>Caudoviricetes</taxon>
    </lineage>
</organism>
<gene>
    <name evidence="1" type="ORF">LP083-1_024</name>
</gene>